<dbReference type="SUPFAM" id="SSF111342">
    <property type="entry name" value="CbiD-like"/>
    <property type="match status" value="1"/>
</dbReference>
<dbReference type="NCBIfam" id="TIGR00312">
    <property type="entry name" value="cbiD"/>
    <property type="match status" value="1"/>
</dbReference>
<sequence>MNPFLKYGITTGLAAAAAAKAAALYSKGIVPKSVTVPTPIGLRVEVFVERVFQRGEMYCAEVRKFSGDNPDVLNGVIIRACVRPLNNGVVIKGGEGVGIVTRPGLPVPPGEHAINPVPRRMIEEAVREVLEGAEVLVEVPDGKLLAEKTMNPRLGIVGGISILGTTGIEAPVSADEFLGHIEAELSALRERRDIAILAQGNTSYKAAQAVFGDVVVKIGDMVGYAVEKAAALGYKAAYLFTMPGKLAKLALGAYNTHSAQCDGRVEAVLYALVKLRAPYEVLLEVSNAASVGEALAKAGDYAGGVIAIMARRAKEYLERFKIPVEIYVVNDKGEVLFSTT</sequence>
<dbReference type="PANTHER" id="PTHR35863">
    <property type="entry name" value="COBALT-PRECORRIN-5B C(1)-METHYLTRANSFERASE"/>
    <property type="match status" value="1"/>
</dbReference>
<evidence type="ECO:0000256" key="4">
    <source>
        <dbReference type="ARBA" id="ARBA00022691"/>
    </source>
</evidence>
<keyword evidence="4 5" id="KW-0949">S-adenosyl-L-methionine</keyword>
<comment type="pathway">
    <text evidence="5">Cofactor biosynthesis; adenosylcobalamin biosynthesis; cob(II)yrinate a,c-diamide from sirohydrochlorin (anaerobic route): step 6/10.</text>
</comment>
<dbReference type="EMBL" id="NMUE01000031">
    <property type="protein sequence ID" value="RFA94845.1"/>
    <property type="molecule type" value="Genomic_DNA"/>
</dbReference>
<dbReference type="PIRSF" id="PIRSF026782">
    <property type="entry name" value="CbiD"/>
    <property type="match status" value="1"/>
</dbReference>
<keyword evidence="1 5" id="KW-0169">Cobalamin biosynthesis</keyword>
<dbReference type="UniPathway" id="UPA00148">
    <property type="reaction ID" value="UER00227"/>
</dbReference>
<comment type="function">
    <text evidence="5">Catalyzes the methylation of C-1 in cobalt-precorrin-5B to form cobalt-precorrin-6A.</text>
</comment>
<evidence type="ECO:0000313" key="7">
    <source>
        <dbReference type="EMBL" id="RFA99136.1"/>
    </source>
</evidence>
<dbReference type="OrthoDB" id="10423at2157"/>
<protein>
    <recommendedName>
        <fullName evidence="5">Cobalt-precorrin-5B C(1)-methyltransferase</fullName>
        <ecNumber evidence="5">2.1.1.195</ecNumber>
    </recommendedName>
    <alternativeName>
        <fullName evidence="5">Cobalt-precorrin-6A synthase</fullName>
    </alternativeName>
</protein>
<proteinExistence type="inferred from homology"/>
<dbReference type="EC" id="2.1.1.195" evidence="5"/>
<gene>
    <name evidence="5" type="primary">cbiD</name>
    <name evidence="6" type="ORF">CGL51_09190</name>
    <name evidence="7" type="ORF">CGL52_05370</name>
</gene>
<comment type="catalytic activity">
    <reaction evidence="5">
        <text>Co-precorrin-5B + S-adenosyl-L-methionine = Co-precorrin-6A + S-adenosyl-L-homocysteine</text>
        <dbReference type="Rhea" id="RHEA:26285"/>
        <dbReference type="ChEBI" id="CHEBI:57856"/>
        <dbReference type="ChEBI" id="CHEBI:59789"/>
        <dbReference type="ChEBI" id="CHEBI:60063"/>
        <dbReference type="ChEBI" id="CHEBI:60064"/>
        <dbReference type="EC" id="2.1.1.195"/>
    </reaction>
</comment>
<dbReference type="Proteomes" id="UP000257123">
    <property type="component" value="Unassembled WGS sequence"/>
</dbReference>
<evidence type="ECO:0000313" key="9">
    <source>
        <dbReference type="Proteomes" id="UP000257123"/>
    </source>
</evidence>
<keyword evidence="2 5" id="KW-0489">Methyltransferase</keyword>
<dbReference type="InterPro" id="IPR036074">
    <property type="entry name" value="CbiD_sf"/>
</dbReference>
<accession>A0A371R4Y2</accession>
<name>A0A371R4Y2_9CREN</name>
<comment type="similarity">
    <text evidence="5">Belongs to the CbiD family.</text>
</comment>
<dbReference type="EMBL" id="NMUF01000010">
    <property type="protein sequence ID" value="RFA99136.1"/>
    <property type="molecule type" value="Genomic_DNA"/>
</dbReference>
<dbReference type="GO" id="GO:0032259">
    <property type="term" value="P:methylation"/>
    <property type="evidence" value="ECO:0007669"/>
    <property type="project" value="UniProtKB-KW"/>
</dbReference>
<reference evidence="8 9" key="1">
    <citation type="submission" date="2017-07" db="EMBL/GenBank/DDBJ databases">
        <title>Draft genome sequence of aerobic hyperthermophilic archaea, Pyrobaculum aerophilum YKB31 and YKB32.</title>
        <authorList>
            <person name="Mochizuki T."/>
            <person name="Berliner A.J."/>
            <person name="Yoshida-Takashima Y."/>
            <person name="Takaki Y."/>
            <person name="Nunoura T."/>
            <person name="Takai K."/>
        </authorList>
    </citation>
    <scope>NUCLEOTIDE SEQUENCE [LARGE SCALE GENOMIC DNA]</scope>
    <source>
        <strain evidence="6 9">YKB31</strain>
        <strain evidence="7 8">YKB32</strain>
    </source>
</reference>
<evidence type="ECO:0000256" key="2">
    <source>
        <dbReference type="ARBA" id="ARBA00022603"/>
    </source>
</evidence>
<dbReference type="Gene3D" id="3.30.2110.10">
    <property type="entry name" value="CbiD-like"/>
    <property type="match status" value="1"/>
</dbReference>
<dbReference type="PANTHER" id="PTHR35863:SF1">
    <property type="entry name" value="COBALT-PRECORRIN-5B C(1)-METHYLTRANSFERASE"/>
    <property type="match status" value="1"/>
</dbReference>
<evidence type="ECO:0000256" key="5">
    <source>
        <dbReference type="HAMAP-Rule" id="MF_00787"/>
    </source>
</evidence>
<dbReference type="AlphaFoldDB" id="A0A371R4Y2"/>
<dbReference type="RefSeq" id="WP_116421511.1">
    <property type="nucleotide sequence ID" value="NZ_NMUE01000031.1"/>
</dbReference>
<dbReference type="GO" id="GO:0008168">
    <property type="term" value="F:methyltransferase activity"/>
    <property type="evidence" value="ECO:0007669"/>
    <property type="project" value="UniProtKB-UniRule"/>
</dbReference>
<organism evidence="7 8">
    <name type="scientific">Pyrobaculum aerophilum</name>
    <dbReference type="NCBI Taxonomy" id="13773"/>
    <lineage>
        <taxon>Archaea</taxon>
        <taxon>Thermoproteota</taxon>
        <taxon>Thermoprotei</taxon>
        <taxon>Thermoproteales</taxon>
        <taxon>Thermoproteaceae</taxon>
        <taxon>Pyrobaculum</taxon>
    </lineage>
</organism>
<evidence type="ECO:0000313" key="8">
    <source>
        <dbReference type="Proteomes" id="UP000256877"/>
    </source>
</evidence>
<dbReference type="GO" id="GO:0019251">
    <property type="term" value="P:anaerobic cobalamin biosynthetic process"/>
    <property type="evidence" value="ECO:0007669"/>
    <property type="project" value="UniProtKB-UniRule"/>
</dbReference>
<dbReference type="HAMAP" id="MF_00787">
    <property type="entry name" value="CbiD"/>
    <property type="match status" value="1"/>
</dbReference>
<dbReference type="InterPro" id="IPR002748">
    <property type="entry name" value="CbiD"/>
</dbReference>
<keyword evidence="3 5" id="KW-0808">Transferase</keyword>
<dbReference type="Pfam" id="PF01888">
    <property type="entry name" value="CbiD"/>
    <property type="match status" value="1"/>
</dbReference>
<evidence type="ECO:0000256" key="3">
    <source>
        <dbReference type="ARBA" id="ARBA00022679"/>
    </source>
</evidence>
<evidence type="ECO:0000313" key="6">
    <source>
        <dbReference type="EMBL" id="RFA94845.1"/>
    </source>
</evidence>
<evidence type="ECO:0000256" key="1">
    <source>
        <dbReference type="ARBA" id="ARBA00022573"/>
    </source>
</evidence>
<dbReference type="Proteomes" id="UP000256877">
    <property type="component" value="Unassembled WGS sequence"/>
</dbReference>
<comment type="caution">
    <text evidence="7">The sequence shown here is derived from an EMBL/GenBank/DDBJ whole genome shotgun (WGS) entry which is preliminary data.</text>
</comment>